<comment type="caution">
    <text evidence="7">The sequence shown here is derived from an EMBL/GenBank/DDBJ whole genome shotgun (WGS) entry which is preliminary data.</text>
</comment>
<feature type="transmembrane region" description="Helical" evidence="6">
    <location>
        <begin position="159"/>
        <end position="180"/>
    </location>
</feature>
<dbReference type="InterPro" id="IPR004151">
    <property type="entry name" value="7TM_GPCR_serpentine_rcpt_Sre"/>
</dbReference>
<keyword evidence="3 6" id="KW-0812">Transmembrane</keyword>
<evidence type="ECO:0000256" key="5">
    <source>
        <dbReference type="ARBA" id="ARBA00023136"/>
    </source>
</evidence>
<organism evidence="7 8">
    <name type="scientific">Caenorhabditis angaria</name>
    <dbReference type="NCBI Taxonomy" id="860376"/>
    <lineage>
        <taxon>Eukaryota</taxon>
        <taxon>Metazoa</taxon>
        <taxon>Ecdysozoa</taxon>
        <taxon>Nematoda</taxon>
        <taxon>Chromadorea</taxon>
        <taxon>Rhabditida</taxon>
        <taxon>Rhabditina</taxon>
        <taxon>Rhabditomorpha</taxon>
        <taxon>Rhabditoidea</taxon>
        <taxon>Rhabditidae</taxon>
        <taxon>Peloderinae</taxon>
        <taxon>Caenorhabditis</taxon>
    </lineage>
</organism>
<dbReference type="InterPro" id="IPR052854">
    <property type="entry name" value="Serpentine_rcpt_epsilon"/>
</dbReference>
<proteinExistence type="inferred from homology"/>
<dbReference type="Proteomes" id="UP001152747">
    <property type="component" value="Unassembled WGS sequence"/>
</dbReference>
<dbReference type="GO" id="GO:0007606">
    <property type="term" value="P:sensory perception of chemical stimulus"/>
    <property type="evidence" value="ECO:0007669"/>
    <property type="project" value="InterPro"/>
</dbReference>
<dbReference type="EMBL" id="CANHGI010000005">
    <property type="protein sequence ID" value="CAI5452950.1"/>
    <property type="molecule type" value="Genomic_DNA"/>
</dbReference>
<comment type="similarity">
    <text evidence="2">Belongs to the nematode receptor-like protein sre family.</text>
</comment>
<evidence type="ECO:0000256" key="1">
    <source>
        <dbReference type="ARBA" id="ARBA00004141"/>
    </source>
</evidence>
<evidence type="ECO:0000256" key="6">
    <source>
        <dbReference type="SAM" id="Phobius"/>
    </source>
</evidence>
<feature type="transmembrane region" description="Helical" evidence="6">
    <location>
        <begin position="92"/>
        <end position="114"/>
    </location>
</feature>
<evidence type="ECO:0000256" key="3">
    <source>
        <dbReference type="ARBA" id="ARBA00022692"/>
    </source>
</evidence>
<feature type="transmembrane region" description="Helical" evidence="6">
    <location>
        <begin position="126"/>
        <end position="147"/>
    </location>
</feature>
<dbReference type="Pfam" id="PF03125">
    <property type="entry name" value="Sre"/>
    <property type="match status" value="1"/>
</dbReference>
<dbReference type="AlphaFoldDB" id="A0A9P1N6F9"/>
<evidence type="ECO:0000256" key="2">
    <source>
        <dbReference type="ARBA" id="ARBA00006803"/>
    </source>
</evidence>
<feature type="transmembrane region" description="Helical" evidence="6">
    <location>
        <begin position="244"/>
        <end position="266"/>
    </location>
</feature>
<evidence type="ECO:0000313" key="7">
    <source>
        <dbReference type="EMBL" id="CAI5452950.1"/>
    </source>
</evidence>
<dbReference type="PANTHER" id="PTHR47518:SF7">
    <property type="entry name" value="G_PROTEIN_RECEP_F1_2 DOMAIN-CONTAINING PROTEIN"/>
    <property type="match status" value="1"/>
</dbReference>
<feature type="transmembrane region" description="Helical" evidence="6">
    <location>
        <begin position="51"/>
        <end position="72"/>
    </location>
</feature>
<evidence type="ECO:0000256" key="4">
    <source>
        <dbReference type="ARBA" id="ARBA00022989"/>
    </source>
</evidence>
<keyword evidence="5 6" id="KW-0472">Membrane</keyword>
<sequence length="326" mass="37955">MANMINDSINCTIFSQQLVGIYTVVIYAPLAVVYVIVAILFIKHPMSFHPLFVLSFFLMLLAYTFSNFILFFRNLIEFLMEENWLFTTLEFIFVYANYYTQPIIVLALLERLIATLTVSSYEKSRHWFIYTIGQIICIFLVITMSVSEDKADIISNVQLSLSFISCVVLIILFFVNRYITSHSVGRHSLTTRYQLAENIKALRIFVPFLLLDNFISIMFIVSNLVIGVGRKFNENECRRSPNYWLYFLIFRTIAIIIQISMAILVVHFHDSMKFPKFSLPLPPSRTRPQELISVTHVLQIKNVLGKNIVEAETAENYFSQLEIQWK</sequence>
<comment type="subcellular location">
    <subcellularLocation>
        <location evidence="1">Membrane</location>
        <topology evidence="1">Multi-pass membrane protein</topology>
    </subcellularLocation>
</comment>
<protein>
    <submittedName>
        <fullName evidence="7">Uncharacterized protein</fullName>
    </submittedName>
</protein>
<feature type="transmembrane region" description="Helical" evidence="6">
    <location>
        <begin position="201"/>
        <end position="224"/>
    </location>
</feature>
<keyword evidence="4 6" id="KW-1133">Transmembrane helix</keyword>
<evidence type="ECO:0000313" key="8">
    <source>
        <dbReference type="Proteomes" id="UP001152747"/>
    </source>
</evidence>
<dbReference type="OrthoDB" id="5834256at2759"/>
<keyword evidence="8" id="KW-1185">Reference proteome</keyword>
<accession>A0A9P1N6F9</accession>
<feature type="transmembrane region" description="Helical" evidence="6">
    <location>
        <begin position="20"/>
        <end position="42"/>
    </location>
</feature>
<dbReference type="PANTHER" id="PTHR47518">
    <property type="entry name" value="SERPENTINE RECEPTOR CLASS EPSILON-13-RELATED"/>
    <property type="match status" value="1"/>
</dbReference>
<reference evidence="7" key="1">
    <citation type="submission" date="2022-11" db="EMBL/GenBank/DDBJ databases">
        <authorList>
            <person name="Kikuchi T."/>
        </authorList>
    </citation>
    <scope>NUCLEOTIDE SEQUENCE</scope>
    <source>
        <strain evidence="7">PS1010</strain>
    </source>
</reference>
<dbReference type="GO" id="GO:0016020">
    <property type="term" value="C:membrane"/>
    <property type="evidence" value="ECO:0007669"/>
    <property type="project" value="UniProtKB-SubCell"/>
</dbReference>
<name>A0A9P1N6F9_9PELO</name>
<gene>
    <name evidence="7" type="ORF">CAMP_LOCUS15587</name>
</gene>